<feature type="transmembrane region" description="Helical" evidence="1">
    <location>
        <begin position="36"/>
        <end position="55"/>
    </location>
</feature>
<evidence type="ECO:0000256" key="1">
    <source>
        <dbReference type="SAM" id="Phobius"/>
    </source>
</evidence>
<gene>
    <name evidence="2" type="ORF">I6E12_12190</name>
</gene>
<keyword evidence="1" id="KW-0472">Membrane</keyword>
<dbReference type="RefSeq" id="WP_301638713.1">
    <property type="nucleotide sequence ID" value="NZ_JADYTN010000048.1"/>
</dbReference>
<feature type="transmembrane region" description="Helical" evidence="1">
    <location>
        <begin position="6"/>
        <end position="24"/>
    </location>
</feature>
<protein>
    <submittedName>
        <fullName evidence="2">Uncharacterized protein</fullName>
    </submittedName>
</protein>
<keyword evidence="1" id="KW-1133">Transmembrane helix</keyword>
<proteinExistence type="predicted"/>
<dbReference type="EMBL" id="JADYTN010000048">
    <property type="protein sequence ID" value="MCF2564855.1"/>
    <property type="molecule type" value="Genomic_DNA"/>
</dbReference>
<evidence type="ECO:0000313" key="3">
    <source>
        <dbReference type="Proteomes" id="UP001200470"/>
    </source>
</evidence>
<keyword evidence="3" id="KW-1185">Reference proteome</keyword>
<comment type="caution">
    <text evidence="2">The sequence shown here is derived from an EMBL/GenBank/DDBJ whole genome shotgun (WGS) entry which is preliminary data.</text>
</comment>
<sequence>MIRNNVILYCIISILLFSGVFFLIKSMMSASSENNWALSLALTSTALANFLILYVNKKRKDVTGTGH</sequence>
<reference evidence="2 3" key="1">
    <citation type="submission" date="2020-12" db="EMBL/GenBank/DDBJ databases">
        <title>Whole genome sequences of gut porcine anaerobes.</title>
        <authorList>
            <person name="Kubasova T."/>
            <person name="Jahodarova E."/>
            <person name="Rychlik I."/>
        </authorList>
    </citation>
    <scope>NUCLEOTIDE SEQUENCE [LARGE SCALE GENOMIC DNA]</scope>
    <source>
        <strain evidence="2 3">An925</strain>
    </source>
</reference>
<name>A0ABS9CIC9_9BACT</name>
<dbReference type="Proteomes" id="UP001200470">
    <property type="component" value="Unassembled WGS sequence"/>
</dbReference>
<evidence type="ECO:0000313" key="2">
    <source>
        <dbReference type="EMBL" id="MCF2564855.1"/>
    </source>
</evidence>
<keyword evidence="1" id="KW-0812">Transmembrane</keyword>
<organism evidence="2 3">
    <name type="scientific">Xylanibacter brevis</name>
    <dbReference type="NCBI Taxonomy" id="83231"/>
    <lineage>
        <taxon>Bacteria</taxon>
        <taxon>Pseudomonadati</taxon>
        <taxon>Bacteroidota</taxon>
        <taxon>Bacteroidia</taxon>
        <taxon>Bacteroidales</taxon>
        <taxon>Prevotellaceae</taxon>
        <taxon>Xylanibacter</taxon>
    </lineage>
</organism>
<accession>A0ABS9CIC9</accession>